<dbReference type="EMBL" id="FMIA01000002">
    <property type="protein sequence ID" value="SCL48786.1"/>
    <property type="molecule type" value="Genomic_DNA"/>
</dbReference>
<keyword evidence="2" id="KW-1185">Reference proteome</keyword>
<reference evidence="1 2" key="1">
    <citation type="submission" date="2016-06" db="EMBL/GenBank/DDBJ databases">
        <authorList>
            <person name="Kjaerup R.B."/>
            <person name="Dalgaard T.S."/>
            <person name="Juul-Madsen H.R."/>
        </authorList>
    </citation>
    <scope>NUCLEOTIDE SEQUENCE [LARGE SCALE GENOMIC DNA]</scope>
    <source>
        <strain evidence="1 2">DSM 45577</strain>
    </source>
</reference>
<sequence length="129" mass="13773">MPETHLALKYCGVRIDARTLADAAGTGTDRPTVASELRAVLYALTTTEALIAALLPTIEKGLRDVEQVLAAVADDPVPPIDTTGVVQARGPRLDALIGRRAAQIEHLRSVTRLWTAQHPEPDPTAPAHD</sequence>
<accession>A0A1C6U413</accession>
<protein>
    <submittedName>
        <fullName evidence="1">Uncharacterized protein</fullName>
    </submittedName>
</protein>
<dbReference type="Proteomes" id="UP000198937">
    <property type="component" value="Unassembled WGS sequence"/>
</dbReference>
<dbReference type="AlphaFoldDB" id="A0A1C6U413"/>
<dbReference type="RefSeq" id="WP_091434325.1">
    <property type="nucleotide sequence ID" value="NZ_BMMJ01000001.1"/>
</dbReference>
<organism evidence="1 2">
    <name type="scientific">Micromonospora yangpuensis</name>
    <dbReference type="NCBI Taxonomy" id="683228"/>
    <lineage>
        <taxon>Bacteria</taxon>
        <taxon>Bacillati</taxon>
        <taxon>Actinomycetota</taxon>
        <taxon>Actinomycetes</taxon>
        <taxon>Micromonosporales</taxon>
        <taxon>Micromonosporaceae</taxon>
        <taxon>Micromonospora</taxon>
    </lineage>
</organism>
<dbReference type="OrthoDB" id="3391774at2"/>
<evidence type="ECO:0000313" key="1">
    <source>
        <dbReference type="EMBL" id="SCL48786.1"/>
    </source>
</evidence>
<gene>
    <name evidence="1" type="ORF">GA0070617_0978</name>
</gene>
<name>A0A1C6U413_9ACTN</name>
<dbReference type="STRING" id="683228.GA0070617_0978"/>
<evidence type="ECO:0000313" key="2">
    <source>
        <dbReference type="Proteomes" id="UP000198937"/>
    </source>
</evidence>
<proteinExistence type="predicted"/>